<evidence type="ECO:0000313" key="4">
    <source>
        <dbReference type="EMBL" id="EHJ55662.1"/>
    </source>
</evidence>
<feature type="region of interest" description="Disordered" evidence="1">
    <location>
        <begin position="37"/>
        <end position="82"/>
    </location>
</feature>
<dbReference type="GO" id="GO:0010181">
    <property type="term" value="F:FMN binding"/>
    <property type="evidence" value="ECO:0007669"/>
    <property type="project" value="InterPro"/>
</dbReference>
<evidence type="ECO:0000259" key="3">
    <source>
        <dbReference type="SMART" id="SM00900"/>
    </source>
</evidence>
<dbReference type="SMART" id="SM00900">
    <property type="entry name" value="FMN_bind"/>
    <property type="match status" value="1"/>
</dbReference>
<dbReference type="eggNOG" id="COG3976">
    <property type="taxonomic scope" value="Bacteria"/>
</dbReference>
<sequence length="162" mass="17192">MRKKIIGYLIASIAIVAAFIDGYVLFFKNKTEAESQTTINQASQKTSSSDTSSSSTESSSSEKSSSSSTLKDGTYTGDSTSTEWGDVQVQITISSGKISSIKVLAYPDSHQKSIMINEQVLPVYKSEALSAQSANIDQVSGATETYKGFTGSLQSAITQAES</sequence>
<gene>
    <name evidence="4" type="ORF">STRUR_0146</name>
</gene>
<dbReference type="GO" id="GO:0016020">
    <property type="term" value="C:membrane"/>
    <property type="evidence" value="ECO:0007669"/>
    <property type="project" value="InterPro"/>
</dbReference>
<accession>G5KH54</accession>
<keyword evidence="2" id="KW-0472">Membrane</keyword>
<dbReference type="Gene3D" id="3.90.1010.20">
    <property type="match status" value="1"/>
</dbReference>
<feature type="transmembrane region" description="Helical" evidence="2">
    <location>
        <begin position="6"/>
        <end position="26"/>
    </location>
</feature>
<dbReference type="InterPro" id="IPR007329">
    <property type="entry name" value="FMN-bd"/>
</dbReference>
<feature type="domain" description="FMN-binding" evidence="3">
    <location>
        <begin position="82"/>
        <end position="160"/>
    </location>
</feature>
<dbReference type="Pfam" id="PF04205">
    <property type="entry name" value="FMN_bind"/>
    <property type="match status" value="1"/>
</dbReference>
<dbReference type="EMBL" id="AEUZ02000001">
    <property type="protein sequence ID" value="EHJ55662.1"/>
    <property type="molecule type" value="Genomic_DNA"/>
</dbReference>
<dbReference type="RefSeq" id="WP_006738455.1">
    <property type="nucleotide sequence ID" value="NZ_AEUZ02000001.1"/>
</dbReference>
<keyword evidence="2" id="KW-1133">Transmembrane helix</keyword>
<evidence type="ECO:0000256" key="2">
    <source>
        <dbReference type="SAM" id="Phobius"/>
    </source>
</evidence>
<name>G5KH54_9STRE</name>
<organism evidence="4 5">
    <name type="scientific">Streptococcus urinalis 2285-97</name>
    <dbReference type="NCBI Taxonomy" id="764291"/>
    <lineage>
        <taxon>Bacteria</taxon>
        <taxon>Bacillati</taxon>
        <taxon>Bacillota</taxon>
        <taxon>Bacilli</taxon>
        <taxon>Lactobacillales</taxon>
        <taxon>Streptococcaceae</taxon>
        <taxon>Streptococcus</taxon>
    </lineage>
</organism>
<evidence type="ECO:0000313" key="5">
    <source>
        <dbReference type="Proteomes" id="UP000005388"/>
    </source>
</evidence>
<reference evidence="4 5" key="1">
    <citation type="journal article" date="2014" name="Int. J. Syst. Evol. Microbiol.">
        <title>Phylogenomics and the dynamic genome evolution of the genus Streptococcus.</title>
        <authorList>
            <consortium name="The Broad Institute Genome Sequencing Platform"/>
            <person name="Richards V.P."/>
            <person name="Palmer S.R."/>
            <person name="Pavinski Bitar P.D."/>
            <person name="Qin X."/>
            <person name="Weinstock G.M."/>
            <person name="Highlander S.K."/>
            <person name="Town C.D."/>
            <person name="Burne R.A."/>
            <person name="Stanhope M.J."/>
        </authorList>
    </citation>
    <scope>NUCLEOTIDE SEQUENCE [LARGE SCALE GENOMIC DNA]</scope>
    <source>
        <strain evidence="4 5">2285-97</strain>
    </source>
</reference>
<feature type="compositionally biased region" description="Low complexity" evidence="1">
    <location>
        <begin position="43"/>
        <end position="69"/>
    </location>
</feature>
<dbReference type="Proteomes" id="UP000005388">
    <property type="component" value="Unassembled WGS sequence"/>
</dbReference>
<keyword evidence="5" id="KW-1185">Reference proteome</keyword>
<dbReference type="AlphaFoldDB" id="G5KH54"/>
<evidence type="ECO:0000256" key="1">
    <source>
        <dbReference type="SAM" id="MobiDB-lite"/>
    </source>
</evidence>
<keyword evidence="2" id="KW-0812">Transmembrane</keyword>
<dbReference type="STRING" id="764291.STRUR_0146"/>
<protein>
    <submittedName>
        <fullName evidence="4">FMN-binding domain protein</fullName>
    </submittedName>
</protein>
<comment type="caution">
    <text evidence="4">The sequence shown here is derived from an EMBL/GenBank/DDBJ whole genome shotgun (WGS) entry which is preliminary data.</text>
</comment>
<proteinExistence type="predicted"/>